<dbReference type="EMBL" id="JAPDPJ010000084">
    <property type="protein sequence ID" value="MCW3789136.1"/>
    <property type="molecule type" value="Genomic_DNA"/>
</dbReference>
<feature type="signal peptide" evidence="1">
    <location>
        <begin position="1"/>
        <end position="23"/>
    </location>
</feature>
<accession>A0AAE3SH91</accession>
<keyword evidence="1" id="KW-0732">Signal</keyword>
<dbReference type="PROSITE" id="PS51257">
    <property type="entry name" value="PROKAR_LIPOPROTEIN"/>
    <property type="match status" value="1"/>
</dbReference>
<reference evidence="2" key="1">
    <citation type="submission" date="2022-10" db="EMBL/GenBank/DDBJ databases">
        <authorList>
            <person name="Yu W.X."/>
        </authorList>
    </citation>
    <scope>NUCLEOTIDE SEQUENCE</scope>
    <source>
        <strain evidence="2">AAT</strain>
    </source>
</reference>
<gene>
    <name evidence="2" type="ORF">OM075_21905</name>
</gene>
<dbReference type="Pfam" id="PF07366">
    <property type="entry name" value="SnoaL"/>
    <property type="match status" value="1"/>
</dbReference>
<organism evidence="2 3">
    <name type="scientific">Plebeiibacterium sediminum</name>
    <dbReference type="NCBI Taxonomy" id="2992112"/>
    <lineage>
        <taxon>Bacteria</taxon>
        <taxon>Pseudomonadati</taxon>
        <taxon>Bacteroidota</taxon>
        <taxon>Bacteroidia</taxon>
        <taxon>Marinilabiliales</taxon>
        <taxon>Marinilabiliaceae</taxon>
        <taxon>Plebeiibacterium</taxon>
    </lineage>
</organism>
<dbReference type="PANTHER" id="PTHR38436:SF1">
    <property type="entry name" value="ESTER CYCLASE"/>
    <property type="match status" value="1"/>
</dbReference>
<feature type="chain" id="PRO_5041935481" evidence="1">
    <location>
        <begin position="24"/>
        <end position="196"/>
    </location>
</feature>
<evidence type="ECO:0000313" key="2">
    <source>
        <dbReference type="EMBL" id="MCW3789136.1"/>
    </source>
</evidence>
<dbReference type="AlphaFoldDB" id="A0AAE3SH91"/>
<dbReference type="GO" id="GO:0030638">
    <property type="term" value="P:polyketide metabolic process"/>
    <property type="evidence" value="ECO:0007669"/>
    <property type="project" value="InterPro"/>
</dbReference>
<dbReference type="RefSeq" id="WP_301192693.1">
    <property type="nucleotide sequence ID" value="NZ_JAPDPJ010000084.1"/>
</dbReference>
<dbReference type="InterPro" id="IPR032710">
    <property type="entry name" value="NTF2-like_dom_sf"/>
</dbReference>
<dbReference type="InterPro" id="IPR009959">
    <property type="entry name" value="Cyclase_SnoaL-like"/>
</dbReference>
<dbReference type="Proteomes" id="UP001209229">
    <property type="component" value="Unassembled WGS sequence"/>
</dbReference>
<protein>
    <submittedName>
        <fullName evidence="2">Ester cyclase</fullName>
    </submittedName>
</protein>
<name>A0AAE3SH91_9BACT</name>
<dbReference type="PANTHER" id="PTHR38436">
    <property type="entry name" value="POLYKETIDE CYCLASE SNOAL-LIKE DOMAIN"/>
    <property type="match status" value="1"/>
</dbReference>
<evidence type="ECO:0000256" key="1">
    <source>
        <dbReference type="SAM" id="SignalP"/>
    </source>
</evidence>
<keyword evidence="3" id="KW-1185">Reference proteome</keyword>
<dbReference type="SUPFAM" id="SSF54427">
    <property type="entry name" value="NTF2-like"/>
    <property type="match status" value="1"/>
</dbReference>
<sequence>MKTKWILSKMTIVLMAAMVFVSCEDDLSDKKEQEYQTEIEELKAELAKFALANETVAQYLETFDELDYEIFTNQEWTRFHESHTDDIIVHWPDGRETVGLDAHIADLEAMFVYAPDTRIKEHPIAIGSGNITAVMGVMEGTFTEPMPLGNGQFIEPTGNAFKINMVTIGLWNEDGIMYEEYLFWDNQTFMSQLGLL</sequence>
<evidence type="ECO:0000313" key="3">
    <source>
        <dbReference type="Proteomes" id="UP001209229"/>
    </source>
</evidence>
<dbReference type="Gene3D" id="3.10.450.50">
    <property type="match status" value="1"/>
</dbReference>
<proteinExistence type="predicted"/>
<comment type="caution">
    <text evidence="2">The sequence shown here is derived from an EMBL/GenBank/DDBJ whole genome shotgun (WGS) entry which is preliminary data.</text>
</comment>